<reference evidence="1 2" key="1">
    <citation type="submission" date="2023-04" db="EMBL/GenBank/DDBJ databases">
        <authorList>
            <person name="Hsu D."/>
        </authorList>
    </citation>
    <scope>NUCLEOTIDE SEQUENCE [LARGE SCALE GENOMIC DNA]</scope>
    <source>
        <strain evidence="1 2">MK1</strain>
    </source>
</reference>
<gene>
    <name evidence="1" type="ORF">MFMK1_003592</name>
</gene>
<dbReference type="AlphaFoldDB" id="A0AAU0UQY1"/>
<keyword evidence="2" id="KW-1185">Reference proteome</keyword>
<organism evidence="1 2">
    <name type="scientific">Metallumcola ferriviriculae</name>
    <dbReference type="NCBI Taxonomy" id="3039180"/>
    <lineage>
        <taxon>Bacteria</taxon>
        <taxon>Bacillati</taxon>
        <taxon>Bacillota</taxon>
        <taxon>Clostridia</taxon>
        <taxon>Neomoorellales</taxon>
        <taxon>Desulfitibacteraceae</taxon>
        <taxon>Metallumcola</taxon>
    </lineage>
</organism>
<accession>A0AAU0UQY1</accession>
<proteinExistence type="predicted"/>
<dbReference type="Proteomes" id="UP001329915">
    <property type="component" value="Chromosome"/>
</dbReference>
<evidence type="ECO:0000313" key="1">
    <source>
        <dbReference type="EMBL" id="WRO23724.1"/>
    </source>
</evidence>
<dbReference type="EMBL" id="CP121694">
    <property type="protein sequence ID" value="WRO23724.1"/>
    <property type="molecule type" value="Genomic_DNA"/>
</dbReference>
<sequence>MLRLRYSLLKKRLHQTGIYKFKLGAIDFEVYRFHDRIIEVPDGTEHLMLSANNLNEYKIVDYRISVRKKDDYTVIISGVVQVRKQLKTVTDRTNKYYYKTIRVYDEVS</sequence>
<name>A0AAU0UQY1_9FIRM</name>
<dbReference type="KEGG" id="dbc:MFMK1_003592"/>
<dbReference type="RefSeq" id="WP_366923100.1">
    <property type="nucleotide sequence ID" value="NZ_CP121694.1"/>
</dbReference>
<evidence type="ECO:0000313" key="2">
    <source>
        <dbReference type="Proteomes" id="UP001329915"/>
    </source>
</evidence>
<protein>
    <submittedName>
        <fullName evidence="1">Uncharacterized protein</fullName>
    </submittedName>
</protein>